<dbReference type="Proteomes" id="UP000499080">
    <property type="component" value="Unassembled WGS sequence"/>
</dbReference>
<feature type="compositionally biased region" description="Basic and acidic residues" evidence="1">
    <location>
        <begin position="65"/>
        <end position="79"/>
    </location>
</feature>
<gene>
    <name evidence="2" type="ORF">AVEN_215364_1</name>
</gene>
<organism evidence="2 3">
    <name type="scientific">Araneus ventricosus</name>
    <name type="common">Orbweaver spider</name>
    <name type="synonym">Epeira ventricosa</name>
    <dbReference type="NCBI Taxonomy" id="182803"/>
    <lineage>
        <taxon>Eukaryota</taxon>
        <taxon>Metazoa</taxon>
        <taxon>Ecdysozoa</taxon>
        <taxon>Arthropoda</taxon>
        <taxon>Chelicerata</taxon>
        <taxon>Arachnida</taxon>
        <taxon>Araneae</taxon>
        <taxon>Araneomorphae</taxon>
        <taxon>Entelegynae</taxon>
        <taxon>Araneoidea</taxon>
        <taxon>Araneidae</taxon>
        <taxon>Araneus</taxon>
    </lineage>
</organism>
<feature type="region of interest" description="Disordered" evidence="1">
    <location>
        <begin position="58"/>
        <end position="84"/>
    </location>
</feature>
<protein>
    <submittedName>
        <fullName evidence="2">Uncharacterized protein</fullName>
    </submittedName>
</protein>
<dbReference type="EMBL" id="BGPR01003876">
    <property type="protein sequence ID" value="GBM93481.1"/>
    <property type="molecule type" value="Genomic_DNA"/>
</dbReference>
<evidence type="ECO:0000313" key="2">
    <source>
        <dbReference type="EMBL" id="GBM93481.1"/>
    </source>
</evidence>
<dbReference type="AlphaFoldDB" id="A0A4Y2JSU7"/>
<proteinExistence type="predicted"/>
<reference evidence="2 3" key="1">
    <citation type="journal article" date="2019" name="Sci. Rep.">
        <title>Orb-weaving spider Araneus ventricosus genome elucidates the spidroin gene catalogue.</title>
        <authorList>
            <person name="Kono N."/>
            <person name="Nakamura H."/>
            <person name="Ohtoshi R."/>
            <person name="Moran D.A.P."/>
            <person name="Shinohara A."/>
            <person name="Yoshida Y."/>
            <person name="Fujiwara M."/>
            <person name="Mori M."/>
            <person name="Tomita M."/>
            <person name="Arakawa K."/>
        </authorList>
    </citation>
    <scope>NUCLEOTIDE SEQUENCE [LARGE SCALE GENOMIC DNA]</scope>
</reference>
<comment type="caution">
    <text evidence="2">The sequence shown here is derived from an EMBL/GenBank/DDBJ whole genome shotgun (WGS) entry which is preliminary data.</text>
</comment>
<sequence length="122" mass="13276">MFCPFPSSASVRRGETSFTASNNISFGMADTCWRMASFCVGTDVRVSRSTFVCKIPHNQKSQSVRSDDPKDYSSEKGDQRITLSSPALRRSTGAAIRGAAPSCLKVTVCSVVALQFWNDVVL</sequence>
<accession>A0A4Y2JSU7</accession>
<evidence type="ECO:0000256" key="1">
    <source>
        <dbReference type="SAM" id="MobiDB-lite"/>
    </source>
</evidence>
<evidence type="ECO:0000313" key="3">
    <source>
        <dbReference type="Proteomes" id="UP000499080"/>
    </source>
</evidence>
<name>A0A4Y2JSU7_ARAVE</name>
<keyword evidence="3" id="KW-1185">Reference proteome</keyword>